<reference evidence="2" key="1">
    <citation type="journal article" date="2014" name="Int. J. Syst. Evol. Microbiol.">
        <title>Complete genome sequence of Corynebacterium casei LMG S-19264T (=DSM 44701T), isolated from a smear-ripened cheese.</title>
        <authorList>
            <consortium name="US DOE Joint Genome Institute (JGI-PGF)"/>
            <person name="Walter F."/>
            <person name="Albersmeier A."/>
            <person name="Kalinowski J."/>
            <person name="Ruckert C."/>
        </authorList>
    </citation>
    <scope>NUCLEOTIDE SEQUENCE</scope>
    <source>
        <strain evidence="2">KCTC 32182</strain>
    </source>
</reference>
<feature type="region of interest" description="Disordered" evidence="1">
    <location>
        <begin position="10"/>
        <end position="61"/>
    </location>
</feature>
<keyword evidence="3" id="KW-1185">Reference proteome</keyword>
<name>A0A918P307_9NEIS</name>
<sequence>MKIVDSVMLRSIGGGARQAKDGTGRDSAHGRGTPSRGTGRDSAAGKSKGKGNSGNRGISCG</sequence>
<evidence type="ECO:0000313" key="2">
    <source>
        <dbReference type="EMBL" id="GGY17265.1"/>
    </source>
</evidence>
<evidence type="ECO:0000256" key="1">
    <source>
        <dbReference type="SAM" id="MobiDB-lite"/>
    </source>
</evidence>
<organism evidence="2 3">
    <name type="scientific">Paludibacterium paludis</name>
    <dbReference type="NCBI Taxonomy" id="1225769"/>
    <lineage>
        <taxon>Bacteria</taxon>
        <taxon>Pseudomonadati</taxon>
        <taxon>Pseudomonadota</taxon>
        <taxon>Betaproteobacteria</taxon>
        <taxon>Neisseriales</taxon>
        <taxon>Chromobacteriaceae</taxon>
        <taxon>Paludibacterium</taxon>
    </lineage>
</organism>
<reference evidence="2" key="2">
    <citation type="submission" date="2020-09" db="EMBL/GenBank/DDBJ databases">
        <authorList>
            <person name="Sun Q."/>
            <person name="Kim S."/>
        </authorList>
    </citation>
    <scope>NUCLEOTIDE SEQUENCE</scope>
    <source>
        <strain evidence="2">KCTC 32182</strain>
    </source>
</reference>
<dbReference type="AlphaFoldDB" id="A0A918P307"/>
<protein>
    <submittedName>
        <fullName evidence="2">Uncharacterized protein</fullName>
    </submittedName>
</protein>
<dbReference type="RefSeq" id="WP_189534030.1">
    <property type="nucleotide sequence ID" value="NZ_BMYX01000011.1"/>
</dbReference>
<evidence type="ECO:0000313" key="3">
    <source>
        <dbReference type="Proteomes" id="UP000645257"/>
    </source>
</evidence>
<proteinExistence type="predicted"/>
<gene>
    <name evidence="2" type="ORF">GCM10011289_20810</name>
</gene>
<comment type="caution">
    <text evidence="2">The sequence shown here is derived from an EMBL/GenBank/DDBJ whole genome shotgun (WGS) entry which is preliminary data.</text>
</comment>
<accession>A0A918P307</accession>
<dbReference type="Proteomes" id="UP000645257">
    <property type="component" value="Unassembled WGS sequence"/>
</dbReference>
<dbReference type="EMBL" id="BMYX01000011">
    <property type="protein sequence ID" value="GGY17265.1"/>
    <property type="molecule type" value="Genomic_DNA"/>
</dbReference>
<feature type="compositionally biased region" description="Basic and acidic residues" evidence="1">
    <location>
        <begin position="18"/>
        <end position="29"/>
    </location>
</feature>